<dbReference type="RefSeq" id="WP_407029527.1">
    <property type="nucleotide sequence ID" value="NZ_JAQGEF010000001.1"/>
</dbReference>
<dbReference type="Gene3D" id="3.10.310.50">
    <property type="match status" value="1"/>
</dbReference>
<organism evidence="3 4">
    <name type="scientific">Polluticaenibacter yanchengensis</name>
    <dbReference type="NCBI Taxonomy" id="3014562"/>
    <lineage>
        <taxon>Bacteria</taxon>
        <taxon>Pseudomonadati</taxon>
        <taxon>Bacteroidota</taxon>
        <taxon>Chitinophagia</taxon>
        <taxon>Chitinophagales</taxon>
        <taxon>Chitinophagaceae</taxon>
        <taxon>Polluticaenibacter</taxon>
    </lineage>
</organism>
<evidence type="ECO:0000256" key="1">
    <source>
        <dbReference type="SAM" id="SignalP"/>
    </source>
</evidence>
<accession>A0ABT4UEI9</accession>
<dbReference type="PANTHER" id="PTHR30373:SF2">
    <property type="entry name" value="UPF0603 PROTEIN YGCG"/>
    <property type="match status" value="1"/>
</dbReference>
<dbReference type="Pfam" id="PF04536">
    <property type="entry name" value="TPM_phosphatase"/>
    <property type="match status" value="1"/>
</dbReference>
<comment type="caution">
    <text evidence="3">The sequence shown here is derived from an EMBL/GenBank/DDBJ whole genome shotgun (WGS) entry which is preliminary data.</text>
</comment>
<dbReference type="InterPro" id="IPR007621">
    <property type="entry name" value="TPM_dom"/>
</dbReference>
<dbReference type="PANTHER" id="PTHR30373">
    <property type="entry name" value="UPF0603 PROTEIN YGCG"/>
    <property type="match status" value="1"/>
</dbReference>
<keyword evidence="1" id="KW-0732">Signal</keyword>
<sequence length="184" mass="20670">MNVTKVLIMAIVIFSWACNSNNAVPVNQNAPHSPKDTQIFRIPAAIGYVNDFDHVFSDSQVHVLDSVIIDFEKRTTNQIAIATIPLNMVSIDSFEVFTLKMANQWGVGQKGKDNGILIAIGFEHRFMRIQNGIGIEKILSDSATKTIIDNDFKPYFMRSYYFEGTLSGLQAIIRKLDSLQGRVR</sequence>
<protein>
    <submittedName>
        <fullName evidence="3">TPM domain-containing protein</fullName>
    </submittedName>
</protein>
<evidence type="ECO:0000259" key="2">
    <source>
        <dbReference type="Pfam" id="PF04536"/>
    </source>
</evidence>
<keyword evidence="4" id="KW-1185">Reference proteome</keyword>
<gene>
    <name evidence="3" type="ORF">O3P16_00075</name>
</gene>
<evidence type="ECO:0000313" key="3">
    <source>
        <dbReference type="EMBL" id="MDA3613193.1"/>
    </source>
</evidence>
<dbReference type="Proteomes" id="UP001210231">
    <property type="component" value="Unassembled WGS sequence"/>
</dbReference>
<feature type="signal peptide" evidence="1">
    <location>
        <begin position="1"/>
        <end position="22"/>
    </location>
</feature>
<feature type="chain" id="PRO_5045564588" evidence="1">
    <location>
        <begin position="23"/>
        <end position="184"/>
    </location>
</feature>
<feature type="domain" description="TPM" evidence="2">
    <location>
        <begin position="49"/>
        <end position="174"/>
    </location>
</feature>
<evidence type="ECO:0000313" key="4">
    <source>
        <dbReference type="Proteomes" id="UP001210231"/>
    </source>
</evidence>
<name>A0ABT4UEI9_9BACT</name>
<dbReference type="EMBL" id="JAQGEF010000001">
    <property type="protein sequence ID" value="MDA3613193.1"/>
    <property type="molecule type" value="Genomic_DNA"/>
</dbReference>
<reference evidence="3 4" key="1">
    <citation type="submission" date="2022-12" db="EMBL/GenBank/DDBJ databases">
        <title>Chitinophagaceae gen. sp. nov., a new member of the family Chitinophagaceae, isolated from soil in a chemical factory.</title>
        <authorList>
            <person name="Ke Z."/>
        </authorList>
    </citation>
    <scope>NUCLEOTIDE SEQUENCE [LARGE SCALE GENOMIC DNA]</scope>
    <source>
        <strain evidence="3 4">LY-5</strain>
    </source>
</reference>
<proteinExistence type="predicted"/>